<keyword evidence="3" id="KW-1185">Reference proteome</keyword>
<organism evidence="1 3">
    <name type="scientific">Sulfuracidifex tepidarius</name>
    <dbReference type="NCBI Taxonomy" id="1294262"/>
    <lineage>
        <taxon>Archaea</taxon>
        <taxon>Thermoproteota</taxon>
        <taxon>Thermoprotei</taxon>
        <taxon>Sulfolobales</taxon>
        <taxon>Sulfolobaceae</taxon>
        <taxon>Sulfuracidifex</taxon>
    </lineage>
</organism>
<dbReference type="EMBL" id="AP018929">
    <property type="protein sequence ID" value="BBG24985.1"/>
    <property type="molecule type" value="Genomic_DNA"/>
</dbReference>
<reference evidence="1 3" key="2">
    <citation type="journal article" date="2020" name="Int. J. Syst. Evol. Microbiol.">
        <title>Sulfuracidifex tepidarius gen. nov., sp. nov. and transfer of Sulfolobus metallicus Huber and Stetter 1992 to the genus Sulfuracidifex as Sulfuracidifex metallicus comb. nov.</title>
        <authorList>
            <person name="Itoh T."/>
            <person name="Miura T."/>
            <person name="Sakai H.D."/>
            <person name="Kato S."/>
            <person name="Ohkuma M."/>
            <person name="Takashina T."/>
        </authorList>
    </citation>
    <scope>NUCLEOTIDE SEQUENCE [LARGE SCALE GENOMIC DNA]</scope>
    <source>
        <strain evidence="1 3">IC-006</strain>
        <strain evidence="2">IC-007</strain>
    </source>
</reference>
<protein>
    <submittedName>
        <fullName evidence="1">Uncharacterized protein</fullName>
    </submittedName>
</protein>
<evidence type="ECO:0000313" key="2">
    <source>
        <dbReference type="EMBL" id="BBG27771.1"/>
    </source>
</evidence>
<accession>A0A510DXP5</accession>
<dbReference type="Proteomes" id="UP000325030">
    <property type="component" value="Chromosome"/>
</dbReference>
<reference evidence="4" key="1">
    <citation type="submission" date="2018-09" db="EMBL/GenBank/DDBJ databases">
        <title>Complete Genome Sequencing of Sulfolobus sp. JCM 16834.</title>
        <authorList>
            <person name="Kato S."/>
            <person name="Itoh T."/>
            <person name="Ohkuma M."/>
        </authorList>
    </citation>
    <scope>NUCLEOTIDE SEQUENCE [LARGE SCALE GENOMIC DNA]</scope>
    <source>
        <strain evidence="4">IC-007</strain>
    </source>
</reference>
<dbReference type="AlphaFoldDB" id="A0A510DXP5"/>
<gene>
    <name evidence="1" type="ORF">IC006_2319</name>
    <name evidence="2" type="ORF">IC007_2325</name>
</gene>
<evidence type="ECO:0000313" key="3">
    <source>
        <dbReference type="Proteomes" id="UP000322983"/>
    </source>
</evidence>
<evidence type="ECO:0000313" key="1">
    <source>
        <dbReference type="EMBL" id="BBG24985.1"/>
    </source>
</evidence>
<evidence type="ECO:0000313" key="4">
    <source>
        <dbReference type="Proteomes" id="UP000325030"/>
    </source>
</evidence>
<accession>A0A510E5G8</accession>
<proteinExistence type="predicted"/>
<dbReference type="KEGG" id="step:IC006_2319"/>
<dbReference type="Proteomes" id="UP000322983">
    <property type="component" value="Chromosome"/>
</dbReference>
<sequence>MGLRASLREVNMNVNTPGQEKTYSCISVPLYLVGSLD</sequence>
<dbReference type="EMBL" id="AP018930">
    <property type="protein sequence ID" value="BBG27771.1"/>
    <property type="molecule type" value="Genomic_DNA"/>
</dbReference>
<name>A0A510DXP5_9CREN</name>